<comment type="similarity">
    <text evidence="2 7 8">Belongs to the dihydrofolate reductase family.</text>
</comment>
<dbReference type="InterPro" id="IPR017925">
    <property type="entry name" value="DHFR_CS"/>
</dbReference>
<proteinExistence type="inferred from homology"/>
<keyword evidence="4 7" id="KW-0554">One-carbon metabolism</keyword>
<gene>
    <name evidence="10" type="ORF">RWD45_06460</name>
</gene>
<dbReference type="EMBL" id="JAWDIQ010000001">
    <property type="protein sequence ID" value="MDY0408270.1"/>
    <property type="molecule type" value="Genomic_DNA"/>
</dbReference>
<dbReference type="InterPro" id="IPR001796">
    <property type="entry name" value="DHFR_dom"/>
</dbReference>
<dbReference type="Pfam" id="PF00186">
    <property type="entry name" value="DHFR_1"/>
    <property type="match status" value="1"/>
</dbReference>
<dbReference type="CDD" id="cd00209">
    <property type="entry name" value="DHFR"/>
    <property type="match status" value="1"/>
</dbReference>
<name>A0ABU5CPJ3_9BACI</name>
<comment type="catalytic activity">
    <reaction evidence="7">
        <text>(6S)-5,6,7,8-tetrahydrofolate + NADP(+) = 7,8-dihydrofolate + NADPH + H(+)</text>
        <dbReference type="Rhea" id="RHEA:15009"/>
        <dbReference type="ChEBI" id="CHEBI:15378"/>
        <dbReference type="ChEBI" id="CHEBI:57451"/>
        <dbReference type="ChEBI" id="CHEBI:57453"/>
        <dbReference type="ChEBI" id="CHEBI:57783"/>
        <dbReference type="ChEBI" id="CHEBI:58349"/>
        <dbReference type="EC" id="1.5.1.3"/>
    </reaction>
</comment>
<sequence>MISLLVAMGQNHVIGLNNGMPWHLPNDLKFFKTLTTGHTIVMGRKTYDSIGKPLPNRRNVVLTRSKDVQFPDEVEVIHQLDTLKSWNKENPTEEYFVIGGGHIFDQVLPYADRMYITKIDEVFDGDTFFPAYNKEDWKITKQEKGIKDDKNPYTYYFFQYDRISR</sequence>
<dbReference type="PANTHER" id="PTHR48069">
    <property type="entry name" value="DIHYDROFOLATE REDUCTASE"/>
    <property type="match status" value="1"/>
</dbReference>
<dbReference type="InterPro" id="IPR012259">
    <property type="entry name" value="DHFR"/>
</dbReference>
<comment type="caution">
    <text evidence="10">The sequence shown here is derived from an EMBL/GenBank/DDBJ whole genome shotgun (WGS) entry which is preliminary data.</text>
</comment>
<evidence type="ECO:0000256" key="6">
    <source>
        <dbReference type="ARBA" id="ARBA00023002"/>
    </source>
</evidence>
<dbReference type="RefSeq" id="WP_320379016.1">
    <property type="nucleotide sequence ID" value="NZ_JAWDIQ010000001.1"/>
</dbReference>
<dbReference type="Proteomes" id="UP001275315">
    <property type="component" value="Unassembled WGS sequence"/>
</dbReference>
<keyword evidence="11" id="KW-1185">Reference proteome</keyword>
<reference evidence="10 11" key="1">
    <citation type="submission" date="2023-10" db="EMBL/GenBank/DDBJ databases">
        <title>Virgibacillus soli CC-YMP-6 genome.</title>
        <authorList>
            <person name="Miliotis G."/>
            <person name="Sengupta P."/>
            <person name="Hameed A."/>
            <person name="Chuvochina M."/>
            <person name="Mcdonagh F."/>
            <person name="Simpson A.C."/>
            <person name="Singh N.K."/>
            <person name="Rekha P.D."/>
            <person name="Raman K."/>
            <person name="Hugenholtz P."/>
            <person name="Venkateswaran K."/>
        </authorList>
    </citation>
    <scope>NUCLEOTIDE SEQUENCE [LARGE SCALE GENOMIC DNA]</scope>
    <source>
        <strain evidence="10 11">CC-YMP-6</strain>
    </source>
</reference>
<organism evidence="10 11">
    <name type="scientific">Paracerasibacillus soli</name>
    <dbReference type="NCBI Taxonomy" id="480284"/>
    <lineage>
        <taxon>Bacteria</taxon>
        <taxon>Bacillati</taxon>
        <taxon>Bacillota</taxon>
        <taxon>Bacilli</taxon>
        <taxon>Bacillales</taxon>
        <taxon>Bacillaceae</taxon>
        <taxon>Paracerasibacillus</taxon>
    </lineage>
</organism>
<evidence type="ECO:0000256" key="4">
    <source>
        <dbReference type="ARBA" id="ARBA00022563"/>
    </source>
</evidence>
<dbReference type="GO" id="GO:0004146">
    <property type="term" value="F:dihydrofolate reductase activity"/>
    <property type="evidence" value="ECO:0007669"/>
    <property type="project" value="UniProtKB-EC"/>
</dbReference>
<evidence type="ECO:0000259" key="9">
    <source>
        <dbReference type="PROSITE" id="PS51330"/>
    </source>
</evidence>
<dbReference type="SUPFAM" id="SSF53597">
    <property type="entry name" value="Dihydrofolate reductase-like"/>
    <property type="match status" value="1"/>
</dbReference>
<dbReference type="PROSITE" id="PS51330">
    <property type="entry name" value="DHFR_2"/>
    <property type="match status" value="1"/>
</dbReference>
<evidence type="ECO:0000256" key="7">
    <source>
        <dbReference type="PIRNR" id="PIRNR000194"/>
    </source>
</evidence>
<comment type="pathway">
    <text evidence="1 7">Cofactor biosynthesis; tetrahydrofolate biosynthesis; 5,6,7,8-tetrahydrofolate from 7,8-dihydrofolate: step 1/1.</text>
</comment>
<evidence type="ECO:0000256" key="5">
    <source>
        <dbReference type="ARBA" id="ARBA00022857"/>
    </source>
</evidence>
<dbReference type="PRINTS" id="PR00070">
    <property type="entry name" value="DHFR"/>
</dbReference>
<keyword evidence="6 7" id="KW-0560">Oxidoreductase</keyword>
<feature type="domain" description="DHFR" evidence="9">
    <location>
        <begin position="1"/>
        <end position="162"/>
    </location>
</feature>
<dbReference type="EC" id="1.5.1.3" evidence="3 7"/>
<protein>
    <recommendedName>
        <fullName evidence="3 7">Dihydrofolate reductase</fullName>
        <ecNumber evidence="3 7">1.5.1.3</ecNumber>
    </recommendedName>
</protein>
<dbReference type="PROSITE" id="PS00075">
    <property type="entry name" value="DHFR_1"/>
    <property type="match status" value="1"/>
</dbReference>
<keyword evidence="5 7" id="KW-0521">NADP</keyword>
<dbReference type="InterPro" id="IPR024072">
    <property type="entry name" value="DHFR-like_dom_sf"/>
</dbReference>
<evidence type="ECO:0000313" key="10">
    <source>
        <dbReference type="EMBL" id="MDY0408270.1"/>
    </source>
</evidence>
<evidence type="ECO:0000256" key="1">
    <source>
        <dbReference type="ARBA" id="ARBA00004903"/>
    </source>
</evidence>
<dbReference type="Gene3D" id="3.40.430.10">
    <property type="entry name" value="Dihydrofolate Reductase, subunit A"/>
    <property type="match status" value="1"/>
</dbReference>
<evidence type="ECO:0000256" key="3">
    <source>
        <dbReference type="ARBA" id="ARBA00012856"/>
    </source>
</evidence>
<comment type="function">
    <text evidence="7">Key enzyme in folate metabolism. Catalyzes an essential reaction for de novo glycine and purine synthesis, and for DNA precursor synthesis.</text>
</comment>
<dbReference type="PIRSF" id="PIRSF000194">
    <property type="entry name" value="DHFR"/>
    <property type="match status" value="1"/>
</dbReference>
<evidence type="ECO:0000256" key="8">
    <source>
        <dbReference type="RuleBase" id="RU004474"/>
    </source>
</evidence>
<evidence type="ECO:0000256" key="2">
    <source>
        <dbReference type="ARBA" id="ARBA00009539"/>
    </source>
</evidence>
<accession>A0ABU5CPJ3</accession>
<dbReference type="PANTHER" id="PTHR48069:SF3">
    <property type="entry name" value="DIHYDROFOLATE REDUCTASE"/>
    <property type="match status" value="1"/>
</dbReference>
<evidence type="ECO:0000313" key="11">
    <source>
        <dbReference type="Proteomes" id="UP001275315"/>
    </source>
</evidence>